<protein>
    <recommendedName>
        <fullName evidence="1">Peptidase S9 prolyl oligopeptidase catalytic domain-containing protein</fullName>
    </recommendedName>
</protein>
<feature type="domain" description="Peptidase S9 prolyl oligopeptidase catalytic" evidence="1">
    <location>
        <begin position="101"/>
        <end position="196"/>
    </location>
</feature>
<dbReference type="AlphaFoldDB" id="A0A2S7KVY2"/>
<dbReference type="RefSeq" id="WP_104809005.1">
    <property type="nucleotide sequence ID" value="NZ_MQUA01000013.1"/>
</dbReference>
<evidence type="ECO:0000313" key="2">
    <source>
        <dbReference type="EMBL" id="PQB06756.1"/>
    </source>
</evidence>
<dbReference type="Pfam" id="PF00326">
    <property type="entry name" value="Peptidase_S9"/>
    <property type="match status" value="1"/>
</dbReference>
<evidence type="ECO:0000313" key="3">
    <source>
        <dbReference type="Proteomes" id="UP000239522"/>
    </source>
</evidence>
<dbReference type="Gene3D" id="3.40.50.1820">
    <property type="entry name" value="alpha/beta hydrolase"/>
    <property type="match status" value="1"/>
</dbReference>
<proteinExistence type="predicted"/>
<name>A0A2S7KVY2_9FLAO</name>
<organism evidence="2 3">
    <name type="scientific">Polaribacter filamentus</name>
    <dbReference type="NCBI Taxonomy" id="53483"/>
    <lineage>
        <taxon>Bacteria</taxon>
        <taxon>Pseudomonadati</taxon>
        <taxon>Bacteroidota</taxon>
        <taxon>Flavobacteriia</taxon>
        <taxon>Flavobacteriales</taxon>
        <taxon>Flavobacteriaceae</taxon>
    </lineage>
</organism>
<sequence>MNKTSLIIIIISLGVGVIIENQFDILPNFLNKEEQNIEIKEAPKWSDEFNIVEIKSPIDETLQSAYFYKTKSLDPQPLIVSLHTWSATYTQYDSINDFSFEKDYNYIHPNFRGANNTKDACCGEMVISDIDASIDFAIENANVDTSRIYVIGMSGGGYATLAMFMKSKHKIKKFSSWVPLVDLIQWHEETKILKLEYAAQILACTQSEGDVLNEEIAKQKSPIFWKTPIDKLNYSTLEISTGIYDGMIGNGVIPITHSINFYNKLLRDLSVPDSTKYVSDTEKLALLEFRKPLGEFGQISGREVILRKETNNFKLTLFEGGHEILKKYAFEELIK</sequence>
<keyword evidence="3" id="KW-1185">Reference proteome</keyword>
<comment type="caution">
    <text evidence="2">The sequence shown here is derived from an EMBL/GenBank/DDBJ whole genome shotgun (WGS) entry which is preliminary data.</text>
</comment>
<dbReference type="OrthoDB" id="1092902at2"/>
<evidence type="ECO:0000259" key="1">
    <source>
        <dbReference type="Pfam" id="PF00326"/>
    </source>
</evidence>
<reference evidence="2 3" key="1">
    <citation type="submission" date="2016-11" db="EMBL/GenBank/DDBJ databases">
        <title>Trade-off between light-utilization and light-protection in marine flavobacteria.</title>
        <authorList>
            <person name="Kumagai Y."/>
        </authorList>
    </citation>
    <scope>NUCLEOTIDE SEQUENCE [LARGE SCALE GENOMIC DNA]</scope>
    <source>
        <strain evidence="2 3">ATCC 700397</strain>
    </source>
</reference>
<dbReference type="InterPro" id="IPR029058">
    <property type="entry name" value="AB_hydrolase_fold"/>
</dbReference>
<dbReference type="SUPFAM" id="SSF53474">
    <property type="entry name" value="alpha/beta-Hydrolases"/>
    <property type="match status" value="1"/>
</dbReference>
<dbReference type="InterPro" id="IPR001375">
    <property type="entry name" value="Peptidase_S9_cat"/>
</dbReference>
<dbReference type="Proteomes" id="UP000239522">
    <property type="component" value="Unassembled WGS sequence"/>
</dbReference>
<dbReference type="GO" id="GO:0008236">
    <property type="term" value="F:serine-type peptidase activity"/>
    <property type="evidence" value="ECO:0007669"/>
    <property type="project" value="InterPro"/>
</dbReference>
<dbReference type="GO" id="GO:0006508">
    <property type="term" value="P:proteolysis"/>
    <property type="evidence" value="ECO:0007669"/>
    <property type="project" value="InterPro"/>
</dbReference>
<accession>A0A2S7KVY2</accession>
<gene>
    <name evidence="2" type="ORF">BST83_06000</name>
</gene>
<dbReference type="EMBL" id="MQUA01000013">
    <property type="protein sequence ID" value="PQB06756.1"/>
    <property type="molecule type" value="Genomic_DNA"/>
</dbReference>